<dbReference type="InterPro" id="IPR013108">
    <property type="entry name" value="Amidohydro_3"/>
</dbReference>
<dbReference type="GO" id="GO:0016810">
    <property type="term" value="F:hydrolase activity, acting on carbon-nitrogen (but not peptide) bonds"/>
    <property type="evidence" value="ECO:0007669"/>
    <property type="project" value="InterPro"/>
</dbReference>
<dbReference type="STRING" id="1416801.SAMN05192553_101667"/>
<gene>
    <name evidence="3" type="ORF">SAMN05192553_101667</name>
</gene>
<feature type="signal peptide" evidence="1">
    <location>
        <begin position="1"/>
        <end position="39"/>
    </location>
</feature>
<feature type="domain" description="Amidohydrolase 3" evidence="2">
    <location>
        <begin position="99"/>
        <end position="589"/>
    </location>
</feature>
<dbReference type="InterPro" id="IPR011059">
    <property type="entry name" value="Metal-dep_hydrolase_composite"/>
</dbReference>
<dbReference type="InterPro" id="IPR032466">
    <property type="entry name" value="Metal_Hydrolase"/>
</dbReference>
<dbReference type="AlphaFoldDB" id="A0A1H6UE28"/>
<dbReference type="Pfam" id="PF07969">
    <property type="entry name" value="Amidohydro_3"/>
    <property type="match status" value="1"/>
</dbReference>
<feature type="chain" id="PRO_5011639636" description="Amidohydrolase 3 domain-containing protein" evidence="1">
    <location>
        <begin position="40"/>
        <end position="591"/>
    </location>
</feature>
<dbReference type="Gene3D" id="2.30.40.10">
    <property type="entry name" value="Urease, subunit C, domain 1"/>
    <property type="match status" value="1"/>
</dbReference>
<dbReference type="Gene3D" id="3.20.20.140">
    <property type="entry name" value="Metal-dependent hydrolases"/>
    <property type="match status" value="1"/>
</dbReference>
<dbReference type="Proteomes" id="UP000199403">
    <property type="component" value="Unassembled WGS sequence"/>
</dbReference>
<accession>A0A1H6UE28</accession>
<evidence type="ECO:0000313" key="3">
    <source>
        <dbReference type="EMBL" id="SEI87917.1"/>
    </source>
</evidence>
<protein>
    <recommendedName>
        <fullName evidence="2">Amidohydrolase 3 domain-containing protein</fullName>
    </recommendedName>
</protein>
<evidence type="ECO:0000259" key="2">
    <source>
        <dbReference type="Pfam" id="PF07969"/>
    </source>
</evidence>
<proteinExistence type="predicted"/>
<dbReference type="SUPFAM" id="SSF51556">
    <property type="entry name" value="Metallo-dependent hydrolases"/>
    <property type="match status" value="1"/>
</dbReference>
<dbReference type="CDD" id="cd01300">
    <property type="entry name" value="YtcJ_like"/>
    <property type="match status" value="1"/>
</dbReference>
<keyword evidence="1" id="KW-0732">Signal</keyword>
<dbReference type="SUPFAM" id="SSF51338">
    <property type="entry name" value="Composite domain of metallo-dependent hydrolases"/>
    <property type="match status" value="1"/>
</dbReference>
<dbReference type="EMBL" id="FNZH01000001">
    <property type="protein sequence ID" value="SEI87917.1"/>
    <property type="molecule type" value="Genomic_DNA"/>
</dbReference>
<keyword evidence="4" id="KW-1185">Reference proteome</keyword>
<organism evidence="3 4">
    <name type="scientific">Cyclobacterium xiamenense</name>
    <dbReference type="NCBI Taxonomy" id="1297121"/>
    <lineage>
        <taxon>Bacteria</taxon>
        <taxon>Pseudomonadati</taxon>
        <taxon>Bacteroidota</taxon>
        <taxon>Cytophagia</taxon>
        <taxon>Cytophagales</taxon>
        <taxon>Cyclobacteriaceae</taxon>
        <taxon>Cyclobacterium</taxon>
    </lineage>
</organism>
<dbReference type="PANTHER" id="PTHR22642">
    <property type="entry name" value="IMIDAZOLONEPROPIONASE"/>
    <property type="match status" value="1"/>
</dbReference>
<sequence>MKKIIPHKNNRCVSTRASRIFKKRHWAAVLILTAWQACAPNTNDSSSSQPTATVYFGGDILTMEGETPEYVDAVVVKAGKILFTGAKEEAVQLAGTDYEVLNLFGKTLLPGFIDAHSHYINSLSVANQLNLYPPPSGPGEDVESIVRELRRFKEEKGIPDGQLIQAYGYDDTVMPEGRLLNRDDLDAALPNNPVLVGHVSMHGAVLNSAAMKKWDISTATETPPGGVIVRKPGTNEPYGLIMETAFLPIFGSLPLPSPEQELEWSRDAQVLYAENGITTAHEGATHLKDIQVIKRVSDAGANLIDIVAFPFITDLDEILKEFPIESWGKYHNRLKIGGVKITIDGSPQGRTAAFSTPYLTGGPAGEENWLGELTFPQETINAFVKRVYDLNVPLNLHANGDAAIDAFITAHETVAAEDPGRDRNVTLIHAQFTREDQLAKFVDYKLTPSFYTLHTYYFSDAHLTNRGKDQAMYISPMRDAIDRGIRPTNHTDFVVAPLDQPFMLWSAVNRVSRSGEIIGENQRVTVYEGLQAMTIHVAHQYQEENVKGSIKKGKLADFVILDKNPLKVDSDAIKDIEVLETIKEGKTIFKK</sequence>
<reference evidence="4" key="1">
    <citation type="submission" date="2016-10" db="EMBL/GenBank/DDBJ databases">
        <authorList>
            <person name="Varghese N."/>
            <person name="Submissions S."/>
        </authorList>
    </citation>
    <scope>NUCLEOTIDE SEQUENCE [LARGE SCALE GENOMIC DNA]</scope>
    <source>
        <strain evidence="4">IBRC-M 10761</strain>
    </source>
</reference>
<name>A0A1H6UE28_9BACT</name>
<dbReference type="Gene3D" id="3.10.310.70">
    <property type="match status" value="1"/>
</dbReference>
<dbReference type="RefSeq" id="WP_218145551.1">
    <property type="nucleotide sequence ID" value="NZ_FNZH01000001.1"/>
</dbReference>
<dbReference type="PANTHER" id="PTHR22642:SF2">
    <property type="entry name" value="PROTEIN LONG AFTER FAR-RED 3"/>
    <property type="match status" value="1"/>
</dbReference>
<evidence type="ECO:0000313" key="4">
    <source>
        <dbReference type="Proteomes" id="UP000199403"/>
    </source>
</evidence>
<evidence type="ECO:0000256" key="1">
    <source>
        <dbReference type="SAM" id="SignalP"/>
    </source>
</evidence>
<dbReference type="InterPro" id="IPR033932">
    <property type="entry name" value="YtcJ-like"/>
</dbReference>